<dbReference type="InterPro" id="IPR042098">
    <property type="entry name" value="TauD-like_sf"/>
</dbReference>
<dbReference type="SUPFAM" id="SSF51197">
    <property type="entry name" value="Clavaminate synthase-like"/>
    <property type="match status" value="1"/>
</dbReference>
<accession>A0ABP0NVI8</accession>
<evidence type="ECO:0000256" key="3">
    <source>
        <dbReference type="ARBA" id="ARBA00005420"/>
    </source>
</evidence>
<comment type="caution">
    <text evidence="10">The sequence shown here is derived from an EMBL/GenBank/DDBJ whole genome shotgun (WGS) entry which is preliminary data.</text>
</comment>
<dbReference type="Proteomes" id="UP001642464">
    <property type="component" value="Unassembled WGS sequence"/>
</dbReference>
<keyword evidence="7" id="KW-0012">Acyltransferase</keyword>
<evidence type="ECO:0000313" key="10">
    <source>
        <dbReference type="EMBL" id="CAK9066489.1"/>
    </source>
</evidence>
<keyword evidence="4" id="KW-0808">Transferase</keyword>
<sequence length="1354" mass="152282">MDRTLNIPDPQVLIHYPGDANGYFYHHRLLLHKIGGGQWVALTPDLDLEVQDLGTRRHRVLARHAPFPADIAAECYIFDEISKAELERQKRLARTMGSILDGSQTVNVDEQQWYVADPSSTRFGQAIPAELVGDIVALGQFGVVQWDDETEFVKEMSTGEVEKFKESKKDSLGDARRNSLIGGLLGLTAIRDGPGDIVSYPNVWVRSSGIPTSSAIAHEHKSLLETVRLGFSRDPLDLSNLSCFENVVRRLIILEMAVARNPAAPDFSGLDVVSESPVTAQGQAYVSAVNSWITHRLKERSQIQKQVRLYREEFGRGKGGKKYEIDGDTHDGQSKWKKKKKKQDGGATGSAVQDFVFQRVVDSLLQYGEKPDGLLRRKKIKGKTLQIWTGHYTSLCEQLIRKAIATHEKWRFIAMPESLKNAAARHDAEAFEKLLQDIMGTDSCEQEKPGAVCRPAGLSTGYAKMVVESLQEGSWLGTSAIRSQIRAKPAKRIDVDVPSLVEPLDDFFADRQNFRLLWSRRWRDSDEHINIKECRVALSSLKRSCRVRELMSHRKLTISDNMATVSALSKGRSGSFSLNKLCRVAAAFQLGRGMIWHLRHVETKRNVADEPSRNFNRGARNREGGPSVVAPDPCSGLSAEPSQSSKRGLFGDAVRGAVPCGKSSFFLELFAGTGRLSRAVADAGAPVLEAVEVLNDPAFDLRRRQTQRLILSWIKSGTIGFVHLGDNPPDETKLELLAKQGGPDQFFDFVALGREPKQALWDFSFAPIGLKRALVVITILAGVGRKVALCFAPIIQHVPVHQEMYRNLCCSSDRASIVRWWKTPDTDPALIPGGFAEACFASSAERKVEYSYLKGRKGFVKICIEEKKDMIPAYTFRLNWMYRTPRSLRGARARLSQRIFVGVIPFFGYLGTSMPLHEKTTTVVFPPFEASSYTLDQLDEAHEAYLAHLKKHFDLNKDKYGMKDVELVFVGNDFQDDDWATREAKTREARRTTLAQSEAWDSSSKQRLHFGIPLDLEVTDAIPVECTSPGFLNFKGPAFKVSFSDGHVGHFVAPKVHTAMWQKELHQTHQKRYWGHEEAAGITEDLTGGRLRFDWAELHDAGAKQRWIEAMHTDGVALVTGVPQHPMGVKDFAELLGTFVLPSVYGETFEIKAKNDPNNLAYSNLGLQMHTDLPFNAVPPSVQLFHCLEQAAEGGESIVMDGFAAAEALKAEDPEAFQLLCDHPLRFQDITPEWFSSAEHPTFEVSKTGSLWRVNFNERTRDSWRHWHPEDLHVSARVYEALQKFEKLVEERARYAALRLKPGEMVCTDNWRVMHSRSGFVGSRHFVGAYFDWDALHARWRHFAKTLEHQWDLR</sequence>
<feature type="region of interest" description="Disordered" evidence="8">
    <location>
        <begin position="321"/>
        <end position="347"/>
    </location>
</feature>
<dbReference type="EMBL" id="CAXAMM010030446">
    <property type="protein sequence ID" value="CAK9066489.1"/>
    <property type="molecule type" value="Genomic_DNA"/>
</dbReference>
<gene>
    <name evidence="10" type="ORF">SCF082_LOCUS33834</name>
</gene>
<evidence type="ECO:0000256" key="5">
    <source>
        <dbReference type="ARBA" id="ARBA00022873"/>
    </source>
</evidence>
<evidence type="ECO:0000256" key="4">
    <source>
        <dbReference type="ARBA" id="ARBA00022679"/>
    </source>
</evidence>
<proteinExistence type="inferred from homology"/>
<dbReference type="Pfam" id="PF02668">
    <property type="entry name" value="TauD"/>
    <property type="match status" value="1"/>
</dbReference>
<evidence type="ECO:0000256" key="1">
    <source>
        <dbReference type="ARBA" id="ARBA00001961"/>
    </source>
</evidence>
<feature type="compositionally biased region" description="Basic and acidic residues" evidence="8">
    <location>
        <begin position="321"/>
        <end position="334"/>
    </location>
</feature>
<evidence type="ECO:0000256" key="6">
    <source>
        <dbReference type="ARBA" id="ARBA00023002"/>
    </source>
</evidence>
<dbReference type="InterPro" id="IPR003819">
    <property type="entry name" value="TauD/TfdA-like"/>
</dbReference>
<dbReference type="InterPro" id="IPR007130">
    <property type="entry name" value="DAGAT"/>
</dbReference>
<feature type="region of interest" description="Disordered" evidence="8">
    <location>
        <begin position="609"/>
        <end position="645"/>
    </location>
</feature>
<evidence type="ECO:0000256" key="7">
    <source>
        <dbReference type="ARBA" id="ARBA00023315"/>
    </source>
</evidence>
<dbReference type="GO" id="GO:0051213">
    <property type="term" value="F:dioxygenase activity"/>
    <property type="evidence" value="ECO:0007669"/>
    <property type="project" value="UniProtKB-KW"/>
</dbReference>
<keyword evidence="10" id="KW-0223">Dioxygenase</keyword>
<dbReference type="Gene3D" id="3.60.130.10">
    <property type="entry name" value="Clavaminate synthase-like"/>
    <property type="match status" value="1"/>
</dbReference>
<keyword evidence="11" id="KW-1185">Reference proteome</keyword>
<dbReference type="Pfam" id="PF03982">
    <property type="entry name" value="DAGAT"/>
    <property type="match status" value="1"/>
</dbReference>
<dbReference type="CDD" id="cd00250">
    <property type="entry name" value="CAS_like"/>
    <property type="match status" value="1"/>
</dbReference>
<comment type="pathway">
    <text evidence="2">Amine and polyamine biosynthesis; carnitine biosynthesis.</text>
</comment>
<keyword evidence="6" id="KW-0560">Oxidoreductase</keyword>
<comment type="cofactor">
    <cofactor evidence="1">
        <name>L-ascorbate</name>
        <dbReference type="ChEBI" id="CHEBI:38290"/>
    </cofactor>
</comment>
<evidence type="ECO:0000313" key="11">
    <source>
        <dbReference type="Proteomes" id="UP001642464"/>
    </source>
</evidence>
<dbReference type="InterPro" id="IPR050411">
    <property type="entry name" value="AlphaKG_dependent_hydroxylases"/>
</dbReference>
<evidence type="ECO:0000256" key="2">
    <source>
        <dbReference type="ARBA" id="ARBA00005022"/>
    </source>
</evidence>
<reference evidence="10 11" key="1">
    <citation type="submission" date="2024-02" db="EMBL/GenBank/DDBJ databases">
        <authorList>
            <person name="Chen Y."/>
            <person name="Shah S."/>
            <person name="Dougan E. K."/>
            <person name="Thang M."/>
            <person name="Chan C."/>
        </authorList>
    </citation>
    <scope>NUCLEOTIDE SEQUENCE [LARGE SCALE GENOMIC DNA]</scope>
</reference>
<dbReference type="PANTHER" id="PTHR10696:SF51">
    <property type="entry name" value="TRIMETHYLLYSINE DIOXYGENASE, MITOCHONDRIAL"/>
    <property type="match status" value="1"/>
</dbReference>
<evidence type="ECO:0000256" key="8">
    <source>
        <dbReference type="SAM" id="MobiDB-lite"/>
    </source>
</evidence>
<dbReference type="PANTHER" id="PTHR10696">
    <property type="entry name" value="GAMMA-BUTYROBETAINE HYDROXYLASE-RELATED"/>
    <property type="match status" value="1"/>
</dbReference>
<feature type="domain" description="TauD/TfdA-like" evidence="9">
    <location>
        <begin position="1090"/>
        <end position="1330"/>
    </location>
</feature>
<comment type="similarity">
    <text evidence="3">Belongs to the diacylglycerol acyltransferase family.</text>
</comment>
<evidence type="ECO:0000259" key="9">
    <source>
        <dbReference type="Pfam" id="PF02668"/>
    </source>
</evidence>
<keyword evidence="5" id="KW-0124">Carnitine biosynthesis</keyword>
<name>A0ABP0NVI8_9DINO</name>
<organism evidence="10 11">
    <name type="scientific">Durusdinium trenchii</name>
    <dbReference type="NCBI Taxonomy" id="1381693"/>
    <lineage>
        <taxon>Eukaryota</taxon>
        <taxon>Sar</taxon>
        <taxon>Alveolata</taxon>
        <taxon>Dinophyceae</taxon>
        <taxon>Suessiales</taxon>
        <taxon>Symbiodiniaceae</taxon>
        <taxon>Durusdinium</taxon>
    </lineage>
</organism>
<protein>
    <submittedName>
        <fullName evidence="10">2-oxoglutarate dioxygenase</fullName>
    </submittedName>
</protein>